<protein>
    <submittedName>
        <fullName evidence="1">Uncharacterized protein</fullName>
    </submittedName>
</protein>
<organism evidence="1 2">
    <name type="scientific">Komarekiella delphini-convector SJRDD-AB1</name>
    <dbReference type="NCBI Taxonomy" id="2593771"/>
    <lineage>
        <taxon>Bacteria</taxon>
        <taxon>Bacillati</taxon>
        <taxon>Cyanobacteriota</taxon>
        <taxon>Cyanophyceae</taxon>
        <taxon>Nostocales</taxon>
        <taxon>Nostocaceae</taxon>
        <taxon>Komarekiella</taxon>
        <taxon>Komarekiella delphini-convector</taxon>
    </lineage>
</organism>
<dbReference type="Proteomes" id="UP001165986">
    <property type="component" value="Unassembled WGS sequence"/>
</dbReference>
<gene>
    <name evidence="1" type="ORF">FNW02_03680</name>
</gene>
<sequence>MTTTNKIYQQVLVQLLRGENLICSFSWIFQPALSTVCSIRHFFSEVRENLASKHQLCNTNDYKTNCAAPERIAIGTSS</sequence>
<evidence type="ECO:0000313" key="2">
    <source>
        <dbReference type="Proteomes" id="UP001165986"/>
    </source>
</evidence>
<keyword evidence="2" id="KW-1185">Reference proteome</keyword>
<proteinExistence type="predicted"/>
<dbReference type="AlphaFoldDB" id="A0AA40STH5"/>
<dbReference type="EMBL" id="VJXY01000002">
    <property type="protein sequence ID" value="MBD6614973.1"/>
    <property type="molecule type" value="Genomic_DNA"/>
</dbReference>
<name>A0AA40STH5_9NOST</name>
<comment type="caution">
    <text evidence="1">The sequence shown here is derived from an EMBL/GenBank/DDBJ whole genome shotgun (WGS) entry which is preliminary data.</text>
</comment>
<evidence type="ECO:0000313" key="1">
    <source>
        <dbReference type="EMBL" id="MBD6614973.1"/>
    </source>
</evidence>
<reference evidence="1" key="1">
    <citation type="submission" date="2019-07" db="EMBL/GenBank/DDBJ databases">
        <title>Toxilogical consequences of a new and cryptic species of cyanobacteria (Komarekiella delphini-convector) recovered from the epidermis of a bottlenose dolphin and 1500 ft. in the air.</title>
        <authorList>
            <person name="Brown A.O."/>
            <person name="Dvorak P."/>
            <person name="Villanueva C.D."/>
            <person name="Foss A.J."/>
            <person name="Garvey A.D."/>
            <person name="Gibson Q.A."/>
            <person name="Johansen J.R."/>
            <person name="Casamatta D.A."/>
        </authorList>
    </citation>
    <scope>NUCLEOTIDE SEQUENCE</scope>
    <source>
        <strain evidence="1">SJRDD-AB1</strain>
    </source>
</reference>
<accession>A0AA40STH5</accession>